<sequence length="109" mass="11261">MSSQIQVIEMPLDDGDSFLVEVSRPLSGELVPAARTGSVVGRAGATLDAALDDLRPVLGTLADWARSAGPDTAEVEFGLKLTAGTSVVVSSGSAEVNFTVRLTWSAGDR</sequence>
<dbReference type="AlphaFoldDB" id="A0A9X2G542"/>
<evidence type="ECO:0000313" key="3">
    <source>
        <dbReference type="Proteomes" id="UP001139493"/>
    </source>
</evidence>
<dbReference type="EMBL" id="JAMTCS010000009">
    <property type="protein sequence ID" value="MCP2265693.1"/>
    <property type="molecule type" value="Genomic_DNA"/>
</dbReference>
<comment type="caution">
    <text evidence="2">The sequence shown here is derived from an EMBL/GenBank/DDBJ whole genome shotgun (WGS) entry which is preliminary data.</text>
</comment>
<protein>
    <recommendedName>
        <fullName evidence="1">Trypsin-co-occurring domain-containing protein</fullName>
    </recommendedName>
</protein>
<dbReference type="Proteomes" id="UP001139493">
    <property type="component" value="Unassembled WGS sequence"/>
</dbReference>
<evidence type="ECO:0000313" key="2">
    <source>
        <dbReference type="EMBL" id="MCP2265693.1"/>
    </source>
</evidence>
<organism evidence="2 3">
    <name type="scientific">Promicromonospora thailandica</name>
    <dbReference type="NCBI Taxonomy" id="765201"/>
    <lineage>
        <taxon>Bacteria</taxon>
        <taxon>Bacillati</taxon>
        <taxon>Actinomycetota</taxon>
        <taxon>Actinomycetes</taxon>
        <taxon>Micrococcales</taxon>
        <taxon>Promicromonosporaceae</taxon>
        <taxon>Promicromonospora</taxon>
    </lineage>
</organism>
<accession>A0A9X2G542</accession>
<gene>
    <name evidence="2" type="ORF">APR03_003051</name>
</gene>
<reference evidence="2" key="1">
    <citation type="submission" date="2022-06" db="EMBL/GenBank/DDBJ databases">
        <title>Genomic Encyclopedia of Archaeal and Bacterial Type Strains, Phase II (KMG-II): from individual species to whole genera.</title>
        <authorList>
            <person name="Goeker M."/>
        </authorList>
    </citation>
    <scope>NUCLEOTIDE SEQUENCE</scope>
    <source>
        <strain evidence="2">DSM 26652</strain>
    </source>
</reference>
<dbReference type="NCBIfam" id="NF041216">
    <property type="entry name" value="CU044_2847_fam"/>
    <property type="match status" value="1"/>
</dbReference>
<feature type="domain" description="Trypsin-co-occurring" evidence="1">
    <location>
        <begin position="11"/>
        <end position="105"/>
    </location>
</feature>
<dbReference type="RefSeq" id="WP_253837013.1">
    <property type="nucleotide sequence ID" value="NZ_JAMTCS010000009.1"/>
</dbReference>
<dbReference type="InterPro" id="IPR045794">
    <property type="entry name" value="Trypco1"/>
</dbReference>
<proteinExistence type="predicted"/>
<keyword evidence="3" id="KW-1185">Reference proteome</keyword>
<name>A0A9X2G542_9MICO</name>
<dbReference type="Pfam" id="PF19493">
    <property type="entry name" value="Trypco1"/>
    <property type="match status" value="1"/>
</dbReference>
<evidence type="ECO:0000259" key="1">
    <source>
        <dbReference type="Pfam" id="PF19493"/>
    </source>
</evidence>